<dbReference type="InterPro" id="IPR029058">
    <property type="entry name" value="AB_hydrolase_fold"/>
</dbReference>
<keyword evidence="3" id="KW-0732">Signal</keyword>
<dbReference type="eggNOG" id="KOG2541">
    <property type="taxonomic scope" value="Eukaryota"/>
</dbReference>
<protein>
    <recommendedName>
        <fullName evidence="2">Palmitoyl-protein thioesterase 1</fullName>
        <ecNumber evidence="1">3.1.2.22</ecNumber>
    </recommendedName>
    <alternativeName>
        <fullName evidence="7">Palmitoyl-protein hydrolase 1</fullName>
    </alternativeName>
</protein>
<evidence type="ECO:0000256" key="4">
    <source>
        <dbReference type="ARBA" id="ARBA00022801"/>
    </source>
</evidence>
<keyword evidence="5" id="KW-1015">Disulfide bond</keyword>
<dbReference type="PRINTS" id="PR00414">
    <property type="entry name" value="PPTHIESTRASE"/>
</dbReference>
<evidence type="ECO:0000256" key="1">
    <source>
        <dbReference type="ARBA" id="ARBA00012423"/>
    </source>
</evidence>
<dbReference type="GO" id="GO:0008474">
    <property type="term" value="F:palmitoyl-(protein) hydrolase activity"/>
    <property type="evidence" value="ECO:0007669"/>
    <property type="project" value="UniProtKB-EC"/>
</dbReference>
<dbReference type="PANTHER" id="PTHR11247">
    <property type="entry name" value="PALMITOYL-PROTEIN THIOESTERASE/DOLICHYLDIPHOSPHATASE 1"/>
    <property type="match status" value="1"/>
</dbReference>
<dbReference type="InterPro" id="IPR002472">
    <property type="entry name" value="Palm_thioest"/>
</dbReference>
<name>A0A022PUS1_ERYGU</name>
<dbReference type="EC" id="3.1.2.22" evidence="1"/>
<evidence type="ECO:0000256" key="2">
    <source>
        <dbReference type="ARBA" id="ARBA00014212"/>
    </source>
</evidence>
<dbReference type="SUPFAM" id="SSF53474">
    <property type="entry name" value="alpha/beta-Hydrolases"/>
    <property type="match status" value="1"/>
</dbReference>
<dbReference type="PANTHER" id="PTHR11247:SF8">
    <property type="entry name" value="PALMITOYL-PROTEIN THIOESTERASE 1"/>
    <property type="match status" value="1"/>
</dbReference>
<feature type="non-terminal residue" evidence="8">
    <location>
        <position position="206"/>
    </location>
</feature>
<dbReference type="Pfam" id="PF02089">
    <property type="entry name" value="Palm_thioest"/>
    <property type="match status" value="1"/>
</dbReference>
<keyword evidence="4" id="KW-0378">Hydrolase</keyword>
<evidence type="ECO:0000313" key="9">
    <source>
        <dbReference type="Proteomes" id="UP000030748"/>
    </source>
</evidence>
<dbReference type="EMBL" id="KI632299">
    <property type="protein sequence ID" value="EYU19279.1"/>
    <property type="molecule type" value="Genomic_DNA"/>
</dbReference>
<organism evidence="8 9">
    <name type="scientific">Erythranthe guttata</name>
    <name type="common">Yellow monkey flower</name>
    <name type="synonym">Mimulus guttatus</name>
    <dbReference type="NCBI Taxonomy" id="4155"/>
    <lineage>
        <taxon>Eukaryota</taxon>
        <taxon>Viridiplantae</taxon>
        <taxon>Streptophyta</taxon>
        <taxon>Embryophyta</taxon>
        <taxon>Tracheophyta</taxon>
        <taxon>Spermatophyta</taxon>
        <taxon>Magnoliopsida</taxon>
        <taxon>eudicotyledons</taxon>
        <taxon>Gunneridae</taxon>
        <taxon>Pentapetalae</taxon>
        <taxon>asterids</taxon>
        <taxon>lamiids</taxon>
        <taxon>Lamiales</taxon>
        <taxon>Phrymaceae</taxon>
        <taxon>Erythranthe</taxon>
    </lineage>
</organism>
<proteinExistence type="predicted"/>
<evidence type="ECO:0000256" key="5">
    <source>
        <dbReference type="ARBA" id="ARBA00023157"/>
    </source>
</evidence>
<sequence length="206" mass="22971">MKELSKGYNIVGLSQGSLIGRGIVEFCEGAPPVRNLISVAAPQAGVASIPLNAGGTTVRTIANSIMKAGAYSDYAQKRFAPTGYIKLPKNIKGYLKSCKFLPKLNNERPNDRNPAYKKRFSSLKNLVLIMNENDTTIRPKESSWFGYYEDGSTKKVLQPRETKLYMEDWIGLKKLDKAGRVKFIKVEGNHLQISGAELLHYIIPYL</sequence>
<keyword evidence="9" id="KW-1185">Reference proteome</keyword>
<evidence type="ECO:0000313" key="8">
    <source>
        <dbReference type="EMBL" id="EYU19279.1"/>
    </source>
</evidence>
<gene>
    <name evidence="8" type="ORF">MIMGU_mgv1a021288mg</name>
</gene>
<dbReference type="Gene3D" id="3.40.50.1820">
    <property type="entry name" value="alpha/beta hydrolase"/>
    <property type="match status" value="1"/>
</dbReference>
<keyword evidence="6" id="KW-0325">Glycoprotein</keyword>
<dbReference type="Proteomes" id="UP000030748">
    <property type="component" value="Unassembled WGS sequence"/>
</dbReference>
<dbReference type="AlphaFoldDB" id="A0A022PUS1"/>
<accession>A0A022PUS1</accession>
<evidence type="ECO:0000256" key="7">
    <source>
        <dbReference type="ARBA" id="ARBA00031934"/>
    </source>
</evidence>
<reference evidence="8 9" key="1">
    <citation type="journal article" date="2013" name="Proc. Natl. Acad. Sci. U.S.A.">
        <title>Fine-scale variation in meiotic recombination in Mimulus inferred from population shotgun sequencing.</title>
        <authorList>
            <person name="Hellsten U."/>
            <person name="Wright K.M."/>
            <person name="Jenkins J."/>
            <person name="Shu S."/>
            <person name="Yuan Y."/>
            <person name="Wessler S.R."/>
            <person name="Schmutz J."/>
            <person name="Willis J.H."/>
            <person name="Rokhsar D.S."/>
        </authorList>
    </citation>
    <scope>NUCLEOTIDE SEQUENCE [LARGE SCALE GENOMIC DNA]</scope>
    <source>
        <strain evidence="9">cv. DUN x IM62</strain>
    </source>
</reference>
<evidence type="ECO:0000256" key="6">
    <source>
        <dbReference type="ARBA" id="ARBA00023180"/>
    </source>
</evidence>
<dbReference type="STRING" id="4155.A0A022PUS1"/>
<evidence type="ECO:0000256" key="3">
    <source>
        <dbReference type="ARBA" id="ARBA00022729"/>
    </source>
</evidence>